<feature type="compositionally biased region" description="Low complexity" evidence="2">
    <location>
        <begin position="646"/>
        <end position="655"/>
    </location>
</feature>
<feature type="compositionally biased region" description="Low complexity" evidence="2">
    <location>
        <begin position="1283"/>
        <end position="1309"/>
    </location>
</feature>
<accession>A0A2T7PF23</accession>
<protein>
    <recommendedName>
        <fullName evidence="3">C2H2-type domain-containing protein</fullName>
    </recommendedName>
</protein>
<feature type="region of interest" description="Disordered" evidence="2">
    <location>
        <begin position="311"/>
        <end position="346"/>
    </location>
</feature>
<feature type="compositionally biased region" description="Basic and acidic residues" evidence="2">
    <location>
        <begin position="119"/>
        <end position="152"/>
    </location>
</feature>
<feature type="compositionally biased region" description="Low complexity" evidence="2">
    <location>
        <begin position="1188"/>
        <end position="1204"/>
    </location>
</feature>
<feature type="compositionally biased region" description="Basic and acidic residues" evidence="2">
    <location>
        <begin position="1119"/>
        <end position="1149"/>
    </location>
</feature>
<feature type="region of interest" description="Disordered" evidence="2">
    <location>
        <begin position="381"/>
        <end position="401"/>
    </location>
</feature>
<dbReference type="InterPro" id="IPR036236">
    <property type="entry name" value="Znf_C2H2_sf"/>
</dbReference>
<dbReference type="InterPro" id="IPR013087">
    <property type="entry name" value="Znf_C2H2_type"/>
</dbReference>
<feature type="region of interest" description="Disordered" evidence="2">
    <location>
        <begin position="1090"/>
        <end position="1211"/>
    </location>
</feature>
<feature type="compositionally biased region" description="Polar residues" evidence="2">
    <location>
        <begin position="211"/>
        <end position="223"/>
    </location>
</feature>
<dbReference type="OMA" id="LVEEIWV"/>
<dbReference type="PANTHER" id="PTHR21020:SF0">
    <property type="entry name" value="ZINC FINGER PROTEIN 800"/>
    <property type="match status" value="1"/>
</dbReference>
<feature type="compositionally biased region" description="Polar residues" evidence="2">
    <location>
        <begin position="1682"/>
        <end position="1693"/>
    </location>
</feature>
<feature type="region of interest" description="Disordered" evidence="2">
    <location>
        <begin position="988"/>
        <end position="1061"/>
    </location>
</feature>
<feature type="region of interest" description="Disordered" evidence="2">
    <location>
        <begin position="882"/>
        <end position="906"/>
    </location>
</feature>
<keyword evidence="1" id="KW-0479">Metal-binding</keyword>
<keyword evidence="1" id="KW-0862">Zinc</keyword>
<reference evidence="4 5" key="1">
    <citation type="submission" date="2018-04" db="EMBL/GenBank/DDBJ databases">
        <title>The genome of golden apple snail Pomacea canaliculata provides insight into stress tolerance and invasive adaptation.</title>
        <authorList>
            <person name="Liu C."/>
            <person name="Liu B."/>
            <person name="Ren Y."/>
            <person name="Zhang Y."/>
            <person name="Wang H."/>
            <person name="Li S."/>
            <person name="Jiang F."/>
            <person name="Yin L."/>
            <person name="Zhang G."/>
            <person name="Qian W."/>
            <person name="Fan W."/>
        </authorList>
    </citation>
    <scope>NUCLEOTIDE SEQUENCE [LARGE SCALE GENOMIC DNA]</scope>
    <source>
        <strain evidence="4">SZHN2017</strain>
        <tissue evidence="4">Muscle</tissue>
    </source>
</reference>
<feature type="region of interest" description="Disordered" evidence="2">
    <location>
        <begin position="1723"/>
        <end position="1746"/>
    </location>
</feature>
<feature type="region of interest" description="Disordered" evidence="2">
    <location>
        <begin position="1765"/>
        <end position="1789"/>
    </location>
</feature>
<feature type="region of interest" description="Disordered" evidence="2">
    <location>
        <begin position="1621"/>
        <end position="1701"/>
    </location>
</feature>
<feature type="domain" description="C2H2-type" evidence="3">
    <location>
        <begin position="1520"/>
        <end position="1547"/>
    </location>
</feature>
<dbReference type="InterPro" id="IPR039149">
    <property type="entry name" value="ZNF800"/>
</dbReference>
<name>A0A2T7PF23_POMCA</name>
<evidence type="ECO:0000313" key="5">
    <source>
        <dbReference type="Proteomes" id="UP000245119"/>
    </source>
</evidence>
<feature type="compositionally biased region" description="Polar residues" evidence="2">
    <location>
        <begin position="1090"/>
        <end position="1099"/>
    </location>
</feature>
<keyword evidence="5" id="KW-1185">Reference proteome</keyword>
<dbReference type="Gene3D" id="3.30.160.60">
    <property type="entry name" value="Classic Zinc Finger"/>
    <property type="match status" value="2"/>
</dbReference>
<feature type="compositionally biased region" description="Basic and acidic residues" evidence="2">
    <location>
        <begin position="1765"/>
        <end position="1774"/>
    </location>
</feature>
<dbReference type="Proteomes" id="UP000245119">
    <property type="component" value="Linkage Group LG4"/>
</dbReference>
<dbReference type="SUPFAM" id="SSF57667">
    <property type="entry name" value="beta-beta-alpha zinc fingers"/>
    <property type="match status" value="1"/>
</dbReference>
<feature type="compositionally biased region" description="Polar residues" evidence="2">
    <location>
        <begin position="330"/>
        <end position="344"/>
    </location>
</feature>
<feature type="region of interest" description="Disordered" evidence="2">
    <location>
        <begin position="1396"/>
        <end position="1464"/>
    </location>
</feature>
<dbReference type="PROSITE" id="PS50157">
    <property type="entry name" value="ZINC_FINGER_C2H2_2"/>
    <property type="match status" value="2"/>
</dbReference>
<feature type="compositionally biased region" description="Low complexity" evidence="2">
    <location>
        <begin position="1777"/>
        <end position="1787"/>
    </location>
</feature>
<gene>
    <name evidence="4" type="ORF">C0Q70_07420</name>
</gene>
<dbReference type="SMART" id="SM00355">
    <property type="entry name" value="ZnF_C2H2"/>
    <property type="match status" value="6"/>
</dbReference>
<feature type="compositionally biased region" description="Polar residues" evidence="2">
    <location>
        <begin position="185"/>
        <end position="201"/>
    </location>
</feature>
<feature type="compositionally biased region" description="Polar residues" evidence="2">
    <location>
        <begin position="1009"/>
        <end position="1030"/>
    </location>
</feature>
<keyword evidence="1" id="KW-0863">Zinc-finger</keyword>
<feature type="compositionally biased region" description="Polar residues" evidence="2">
    <location>
        <begin position="593"/>
        <end position="602"/>
    </location>
</feature>
<organism evidence="4 5">
    <name type="scientific">Pomacea canaliculata</name>
    <name type="common">Golden apple snail</name>
    <dbReference type="NCBI Taxonomy" id="400727"/>
    <lineage>
        <taxon>Eukaryota</taxon>
        <taxon>Metazoa</taxon>
        <taxon>Spiralia</taxon>
        <taxon>Lophotrochozoa</taxon>
        <taxon>Mollusca</taxon>
        <taxon>Gastropoda</taxon>
        <taxon>Caenogastropoda</taxon>
        <taxon>Architaenioglossa</taxon>
        <taxon>Ampullarioidea</taxon>
        <taxon>Ampullariidae</taxon>
        <taxon>Pomacea</taxon>
    </lineage>
</organism>
<dbReference type="PANTHER" id="PTHR21020">
    <property type="entry name" value="ZINC FINGER PROTEIN 800"/>
    <property type="match status" value="1"/>
</dbReference>
<feature type="region of interest" description="Disordered" evidence="2">
    <location>
        <begin position="776"/>
        <end position="819"/>
    </location>
</feature>
<dbReference type="GO" id="GO:0008270">
    <property type="term" value="F:zinc ion binding"/>
    <property type="evidence" value="ECO:0007669"/>
    <property type="project" value="UniProtKB-KW"/>
</dbReference>
<feature type="domain" description="C2H2-type" evidence="3">
    <location>
        <begin position="518"/>
        <end position="546"/>
    </location>
</feature>
<comment type="caution">
    <text evidence="4">The sequence shown here is derived from an EMBL/GenBank/DDBJ whole genome shotgun (WGS) entry which is preliminary data.</text>
</comment>
<evidence type="ECO:0000259" key="3">
    <source>
        <dbReference type="PROSITE" id="PS50157"/>
    </source>
</evidence>
<dbReference type="PROSITE" id="PS00028">
    <property type="entry name" value="ZINC_FINGER_C2H2_1"/>
    <property type="match status" value="3"/>
</dbReference>
<feature type="region of interest" description="Disordered" evidence="2">
    <location>
        <begin position="1283"/>
        <end position="1341"/>
    </location>
</feature>
<dbReference type="EMBL" id="PZQS01000004">
    <property type="protein sequence ID" value="PVD31994.1"/>
    <property type="molecule type" value="Genomic_DNA"/>
</dbReference>
<feature type="compositionally biased region" description="Polar residues" evidence="2">
    <location>
        <begin position="664"/>
        <end position="674"/>
    </location>
</feature>
<feature type="region of interest" description="Disordered" evidence="2">
    <location>
        <begin position="115"/>
        <end position="223"/>
    </location>
</feature>
<evidence type="ECO:0000313" key="4">
    <source>
        <dbReference type="EMBL" id="PVD31994.1"/>
    </source>
</evidence>
<dbReference type="OrthoDB" id="10066279at2759"/>
<feature type="compositionally biased region" description="Polar residues" evidence="2">
    <location>
        <begin position="1643"/>
        <end position="1656"/>
    </location>
</feature>
<feature type="compositionally biased region" description="Basic and acidic residues" evidence="2">
    <location>
        <begin position="785"/>
        <end position="819"/>
    </location>
</feature>
<feature type="compositionally biased region" description="Low complexity" evidence="2">
    <location>
        <begin position="1150"/>
        <end position="1164"/>
    </location>
</feature>
<evidence type="ECO:0000256" key="1">
    <source>
        <dbReference type="PROSITE-ProRule" id="PRU00042"/>
    </source>
</evidence>
<feature type="region of interest" description="Disordered" evidence="2">
    <location>
        <begin position="589"/>
        <end position="674"/>
    </location>
</feature>
<proteinExistence type="predicted"/>
<sequence length="1878" mass="206593">MANRDKNKSKMSTRNDDVTDIDFSVIRTAIQTGGKMVDQIINGIHYGSPEVRLLLQDECDIILECRVCRALFRGLPNFIAHKRVYCCQAYASHSSQSIVPLPSSSTVEEVVIVEPSEPGELHTSKVDKQTGNKGKSSKEIKKAGKQSADRTKPVTAATRAYRKNCEKIPSERSSQLSDVPEKDLSSSLSSNCQVISKSSEGAVSEGDAASSVEQRSDTSVSGKSQASILYNAAIAKVEREKAQQEVTALQLTQIPSNPNAVFVSHAENSETVTPTLAVDGKETLTSESSSTCASDLVLEGLLPHARESLAKVDSAQPSDSAQGEPRKQTSETNHSSGPSDNVTTGRYFVEKTTLKNVTQVVRELRQKKVERLRDDHITLTQDAKSSTKIPPSFRQPTLPVSRSSASESVYGSLEEKANGEQFVSGSRSCFSTSKETNSITILSQGGSDGLYAKAVVKRCLTGQLGAVRTSPLKLDMDGSNDDYTSSSCSEDVDVHPLCRLRKREGKSRYESAMDLDNLRCRLCEIDFSRRRSLIYHCQARHSGHRTIFPCPYCPGVFYYFWGLTRHLNTNHKKSHSEIDRMRKSLREKAYKQDVTSSKSATSPKKHASKKLPISSSEDKMTSGNEKAIQRARPSLPAKKLVSAVKTVPDSTTQSSVDDDVGTLESKSSSLPNTTTARVCRISQAADRSSKEESENIYRKVYNSVPRRRSPTFGNKITRHYNKYTSSPAGKAYFVTTVKEQESTHMTAKVLEGSGKKERLETCKSVTSEVTVIAVPSASVQSESAAGKEKNDQSPDKEEHDKSADKEEHDKSTDKEGHDMLDKNATSVSITLQSQPEQCLSEMRTEEKGLVTNKKAQTSLAQPELVPSQKKKQGLEVDVMDLGTEPCSRGSLPEMVDRSVPTKPEEHNPVPNLLHICPHCQRAFGRKISLMSHAKICKKVSSVASTGSRATAQNETQVQTRNSKGVNLRSTRNMHVQGHLTAQHNTVLIGGSKKKAGIPSNTKERKESQSRQALEENSTIDKTAVVSQSLATPRVKASRNNSFVGARPSQESESKRTLRGTTQSTIHQIVMQPCAHGMPSTESVSSNIELTLNSGSSQPYTPVGRKTSRPASTSLSNPRSSRESSVDSRNSDVRPDSARRMSRRTQEDGSSRTGSSRESSVESTSRYPSVGVRDEAPRGRGRQVSYTDSSSKASSSRESSVESRAGNMSREYFKKDKNEKVLAPTDLCNSSWTKTNNVENKQVLGETKFAITPSENKTKQISSLEASSSPDFSLQSSTALNTGMEEMSSSSVVEEIRQNSASADSSSRNSLKPLPQTSLSLPQNKPPRPQGSAIKRPTGLDQHVESLSKHLWGEKDPSVNTLPVSISKVMRAAHGKNIEGHLSLNQQACLTGGCTLQRPQRKRRAPSRIADSLEYSSGKDSAKKGNLIVNQDLEEGSSMSGLSTRTLEKSKGEADGQSFEEMESDEKTVRLVEEIWVDKKPGRPSERIRSNRIYVVEPARAGRLTCQDTRKVGQIVDEAGLYCMQCLQKFTSISNLRRHAIRHLGWRRFKCRLCRFCSYNRSECNTHILRSHPERLRSCNSNARVESFITDLNRQAASVRSNKKRRTLIVRQGEEVFQNAYARPKSRKKMTPIPVDKEREKETNPISKSISKSTEASLCTPAGYSENLQKSSSSRDEQKRLRASSTYFNISTRSSPRKFDTRPYKETDAMSHLYTRNKFYPKPTVATSTATHPGHSSGKETASGSQENDVNLATLDHVSLCKKPKDQCLDKKDPKTASSGKNKSSSSNVKLIQESDEEDYLCGDKCEPLITLANIETSEQAMPHIALTEGIIIVDEDAGVLTEIVTTTDFPVVTGLALAERVPSPVQTFDIISETSCDV</sequence>
<evidence type="ECO:0000256" key="2">
    <source>
        <dbReference type="SAM" id="MobiDB-lite"/>
    </source>
</evidence>